<gene>
    <name evidence="3" type="ORF">LIER_27147</name>
</gene>
<dbReference type="EMBL" id="BAABME010008659">
    <property type="protein sequence ID" value="GAA0173558.1"/>
    <property type="molecule type" value="Genomic_DNA"/>
</dbReference>
<sequence>MEGSLKKFLIVFLLLNVLGHGHGQHCDFANNLVIGTEITGRDVQGKPEWNVQVVNNCTCAQSSIFLKCGDFKSLVAVDPSIFSKASGDQCIVNNGGPIPPNGVVKFSYVWDRPFILFPAASKVFC</sequence>
<dbReference type="PANTHER" id="PTHR33184:SF72">
    <property type="entry name" value="BETA-1,3-N-ACETYLGLUCOSAMINYLTRANSFERASE FAMILY PROTEIN"/>
    <property type="match status" value="1"/>
</dbReference>
<evidence type="ECO:0000256" key="2">
    <source>
        <dbReference type="SAM" id="SignalP"/>
    </source>
</evidence>
<keyword evidence="4" id="KW-1185">Reference proteome</keyword>
<evidence type="ECO:0000256" key="1">
    <source>
        <dbReference type="ARBA" id="ARBA00022729"/>
    </source>
</evidence>
<comment type="caution">
    <text evidence="3">The sequence shown here is derived from an EMBL/GenBank/DDBJ whole genome shotgun (WGS) entry which is preliminary data.</text>
</comment>
<evidence type="ECO:0000313" key="3">
    <source>
        <dbReference type="EMBL" id="GAA0173558.1"/>
    </source>
</evidence>
<evidence type="ECO:0000313" key="4">
    <source>
        <dbReference type="Proteomes" id="UP001454036"/>
    </source>
</evidence>
<feature type="signal peptide" evidence="2">
    <location>
        <begin position="1"/>
        <end position="23"/>
    </location>
</feature>
<name>A0AAV3RC62_LITER</name>
<dbReference type="GO" id="GO:0001709">
    <property type="term" value="P:cell fate determination"/>
    <property type="evidence" value="ECO:0007669"/>
    <property type="project" value="TreeGrafter"/>
</dbReference>
<dbReference type="Pfam" id="PF24068">
    <property type="entry name" value="TPD1_C"/>
    <property type="match status" value="1"/>
</dbReference>
<accession>A0AAV3RC62</accession>
<proteinExistence type="predicted"/>
<dbReference type="Proteomes" id="UP001454036">
    <property type="component" value="Unassembled WGS sequence"/>
</dbReference>
<feature type="chain" id="PRO_5043932304" evidence="2">
    <location>
        <begin position="24"/>
        <end position="125"/>
    </location>
</feature>
<organism evidence="3 4">
    <name type="scientific">Lithospermum erythrorhizon</name>
    <name type="common">Purple gromwell</name>
    <name type="synonym">Lithospermum officinale var. erythrorhizon</name>
    <dbReference type="NCBI Taxonomy" id="34254"/>
    <lineage>
        <taxon>Eukaryota</taxon>
        <taxon>Viridiplantae</taxon>
        <taxon>Streptophyta</taxon>
        <taxon>Embryophyta</taxon>
        <taxon>Tracheophyta</taxon>
        <taxon>Spermatophyta</taxon>
        <taxon>Magnoliopsida</taxon>
        <taxon>eudicotyledons</taxon>
        <taxon>Gunneridae</taxon>
        <taxon>Pentapetalae</taxon>
        <taxon>asterids</taxon>
        <taxon>lamiids</taxon>
        <taxon>Boraginales</taxon>
        <taxon>Boraginaceae</taxon>
        <taxon>Boraginoideae</taxon>
        <taxon>Lithospermeae</taxon>
        <taxon>Lithospermum</taxon>
    </lineage>
</organism>
<dbReference type="InterPro" id="IPR040361">
    <property type="entry name" value="TPD1"/>
</dbReference>
<protein>
    <submittedName>
        <fullName evidence="3">Uncharacterized protein</fullName>
    </submittedName>
</protein>
<dbReference type="AlphaFoldDB" id="A0AAV3RC62"/>
<keyword evidence="1 2" id="KW-0732">Signal</keyword>
<dbReference type="PANTHER" id="PTHR33184">
    <property type="entry name" value="PROTEIN TAPETUM DETERMINANT 1-LIKE-RELATED"/>
    <property type="match status" value="1"/>
</dbReference>
<reference evidence="3 4" key="1">
    <citation type="submission" date="2024-01" db="EMBL/GenBank/DDBJ databases">
        <title>The complete chloroplast genome sequence of Lithospermum erythrorhizon: insights into the phylogenetic relationship among Boraginaceae species and the maternal lineages of purple gromwells.</title>
        <authorList>
            <person name="Okada T."/>
            <person name="Watanabe K."/>
        </authorList>
    </citation>
    <scope>NUCLEOTIDE SEQUENCE [LARGE SCALE GENOMIC DNA]</scope>
</reference>